<dbReference type="SUPFAM" id="SSF57701">
    <property type="entry name" value="Zn2/Cys6 DNA-binding domain"/>
    <property type="match status" value="1"/>
</dbReference>
<evidence type="ECO:0000256" key="8">
    <source>
        <dbReference type="SAM" id="MobiDB-lite"/>
    </source>
</evidence>
<dbReference type="CDD" id="cd00067">
    <property type="entry name" value="GAL4"/>
    <property type="match status" value="1"/>
</dbReference>
<dbReference type="PANTHER" id="PTHR31313:SF85">
    <property type="entry name" value="ZN(II)2CYS6 TRANSCRIPTION FACTOR (EUROFUNG)"/>
    <property type="match status" value="1"/>
</dbReference>
<evidence type="ECO:0000256" key="7">
    <source>
        <dbReference type="ARBA" id="ARBA00023242"/>
    </source>
</evidence>
<dbReference type="PROSITE" id="PS50048">
    <property type="entry name" value="ZN2_CY6_FUNGAL_2"/>
    <property type="match status" value="1"/>
</dbReference>
<feature type="compositionally biased region" description="Polar residues" evidence="8">
    <location>
        <begin position="164"/>
        <end position="183"/>
    </location>
</feature>
<evidence type="ECO:0000256" key="3">
    <source>
        <dbReference type="ARBA" id="ARBA00022833"/>
    </source>
</evidence>
<reference evidence="10 11" key="1">
    <citation type="submission" date="2015-03" db="EMBL/GenBank/DDBJ databases">
        <title>Genomics and transcriptomics of the oil-accumulating basidiomycete yeast T. oleaginosus allow insights into substrate utilization and the diverse evolutionary trajectories of mating systems in fungi.</title>
        <authorList>
            <consortium name="DOE Joint Genome Institute"/>
            <person name="Kourist R."/>
            <person name="Kracht O."/>
            <person name="Bracharz F."/>
            <person name="Lipzen A."/>
            <person name="Nolan M."/>
            <person name="Ohm R."/>
            <person name="Grigoriev I."/>
            <person name="Sun S."/>
            <person name="Heitman J."/>
            <person name="Bruck T."/>
            <person name="Nowrousian M."/>
        </authorList>
    </citation>
    <scope>NUCLEOTIDE SEQUENCE [LARGE SCALE GENOMIC DNA]</scope>
    <source>
        <strain evidence="10 11">IBC0246</strain>
    </source>
</reference>
<evidence type="ECO:0000313" key="11">
    <source>
        <dbReference type="Proteomes" id="UP000053611"/>
    </source>
</evidence>
<dbReference type="InterPro" id="IPR036864">
    <property type="entry name" value="Zn2-C6_fun-type_DNA-bd_sf"/>
</dbReference>
<gene>
    <name evidence="10" type="ORF">CC85DRAFT_326257</name>
</gene>
<keyword evidence="6" id="KW-0804">Transcription</keyword>
<dbReference type="InterPro" id="IPR007219">
    <property type="entry name" value="XnlR_reg_dom"/>
</dbReference>
<dbReference type="Pfam" id="PF00172">
    <property type="entry name" value="Zn_clus"/>
    <property type="match status" value="1"/>
</dbReference>
<dbReference type="PROSITE" id="PS00463">
    <property type="entry name" value="ZN2_CY6_FUNGAL_1"/>
    <property type="match status" value="1"/>
</dbReference>
<keyword evidence="5" id="KW-0238">DNA-binding</keyword>
<name>A0A0J0XUA9_9TREE</name>
<dbReference type="CDD" id="cd12148">
    <property type="entry name" value="fungal_TF_MHR"/>
    <property type="match status" value="1"/>
</dbReference>
<feature type="compositionally biased region" description="Low complexity" evidence="8">
    <location>
        <begin position="73"/>
        <end position="82"/>
    </location>
</feature>
<dbReference type="GO" id="GO:0006351">
    <property type="term" value="P:DNA-templated transcription"/>
    <property type="evidence" value="ECO:0007669"/>
    <property type="project" value="InterPro"/>
</dbReference>
<keyword evidence="3" id="KW-0862">Zinc</keyword>
<feature type="region of interest" description="Disordered" evidence="8">
    <location>
        <begin position="159"/>
        <end position="183"/>
    </location>
</feature>
<sequence length="702" mass="78327">MPPAPPIPPPGGSAAEAVRPYTYKKRPYAQACLACKARKIRCVEADNPPCKACRTARITCEFPERSVRRRRSTAAPTAPSASDVESAASAIERRLERRLQRIEEALRLSPPRRGQRESSMKSDGDSSSEEELDPPRFTLGGAEMPVYHGETSMHEDAVALDPSPKTSSSAPTNKPSVDASQWTQEDIRALTRLRHKYATADEGEALMDAYFTWASPSTAVVNRRLFLRDMAVNGPYFSDLLLLVMYRSGLRFSPNLSEQERTIRSERYMNLIMQMIAEELSKPSTIVTTQALLSLAGTQSARGEHTQAWMFTGMAIRMIQDLGIHLAIDEPSLDANMDQETRDVRVRLYWSAYCWDKSISLAMGREPALTMRSYTSPPAVLLNESDDDWEWRPFFPGGGNLDLVLRYPRTTSMTNYVLRYYVVLNQILEEILVNMYSPHRPQARSVTFIRHADEKLKKWWDELPPALKLDKARLPEFCPPTNITLMNLLYHCARILLYRPLLTVRAQPAGVTTSLEICRGEANDIHTILSLWGRTYGNINMVYLIMYTTFVAAGVDVILLRIADERTREEALERVHLSLSILEQVSGQGPGIRRGISIIASQLQAAMQRHYAPSNGAGFAESAMRNSAPDKGNATPVAQPPPLDALTGAGFNDPLAPITFQSPALFDDPQALADLLGESNVCTDDPFAFLTADGWDEMRLAT</sequence>
<keyword evidence="7" id="KW-0539">Nucleus</keyword>
<dbReference type="OrthoDB" id="2123952at2759"/>
<feature type="region of interest" description="Disordered" evidence="8">
    <location>
        <begin position="64"/>
        <end position="89"/>
    </location>
</feature>
<keyword evidence="2" id="KW-0479">Metal-binding</keyword>
<evidence type="ECO:0000259" key="9">
    <source>
        <dbReference type="PROSITE" id="PS50048"/>
    </source>
</evidence>
<dbReference type="Pfam" id="PF04082">
    <property type="entry name" value="Fungal_trans"/>
    <property type="match status" value="1"/>
</dbReference>
<dbReference type="SMART" id="SM00906">
    <property type="entry name" value="Fungal_trans"/>
    <property type="match status" value="1"/>
</dbReference>
<organism evidence="10 11">
    <name type="scientific">Cutaneotrichosporon oleaginosum</name>
    <dbReference type="NCBI Taxonomy" id="879819"/>
    <lineage>
        <taxon>Eukaryota</taxon>
        <taxon>Fungi</taxon>
        <taxon>Dikarya</taxon>
        <taxon>Basidiomycota</taxon>
        <taxon>Agaricomycotina</taxon>
        <taxon>Tremellomycetes</taxon>
        <taxon>Trichosporonales</taxon>
        <taxon>Trichosporonaceae</taxon>
        <taxon>Cutaneotrichosporon</taxon>
    </lineage>
</organism>
<dbReference type="GO" id="GO:0000981">
    <property type="term" value="F:DNA-binding transcription factor activity, RNA polymerase II-specific"/>
    <property type="evidence" value="ECO:0007669"/>
    <property type="project" value="InterPro"/>
</dbReference>
<feature type="domain" description="Zn(2)-C6 fungal-type" evidence="9">
    <location>
        <begin position="31"/>
        <end position="62"/>
    </location>
</feature>
<dbReference type="Proteomes" id="UP000053611">
    <property type="component" value="Unassembled WGS sequence"/>
</dbReference>
<dbReference type="GO" id="GO:0008270">
    <property type="term" value="F:zinc ion binding"/>
    <property type="evidence" value="ECO:0007669"/>
    <property type="project" value="InterPro"/>
</dbReference>
<evidence type="ECO:0000256" key="5">
    <source>
        <dbReference type="ARBA" id="ARBA00023125"/>
    </source>
</evidence>
<evidence type="ECO:0000313" key="10">
    <source>
        <dbReference type="EMBL" id="KLT44681.1"/>
    </source>
</evidence>
<keyword evidence="4" id="KW-0805">Transcription regulation</keyword>
<protein>
    <recommendedName>
        <fullName evidence="9">Zn(2)-C6 fungal-type domain-containing protein</fullName>
    </recommendedName>
</protein>
<dbReference type="InterPro" id="IPR001138">
    <property type="entry name" value="Zn2Cys6_DnaBD"/>
</dbReference>
<dbReference type="PANTHER" id="PTHR31313">
    <property type="entry name" value="TY1 ENHANCER ACTIVATOR"/>
    <property type="match status" value="1"/>
</dbReference>
<dbReference type="GeneID" id="28987035"/>
<dbReference type="EMBL" id="KQ087185">
    <property type="protein sequence ID" value="KLT44681.1"/>
    <property type="molecule type" value="Genomic_DNA"/>
</dbReference>
<evidence type="ECO:0000256" key="6">
    <source>
        <dbReference type="ARBA" id="ARBA00023163"/>
    </source>
</evidence>
<dbReference type="GO" id="GO:0005634">
    <property type="term" value="C:nucleus"/>
    <property type="evidence" value="ECO:0007669"/>
    <property type="project" value="UniProtKB-SubCell"/>
</dbReference>
<dbReference type="STRING" id="879819.A0A0J0XUA9"/>
<accession>A0A0J0XUA9</accession>
<comment type="subcellular location">
    <subcellularLocation>
        <location evidence="1">Nucleus</location>
    </subcellularLocation>
</comment>
<dbReference type="GO" id="GO:0003677">
    <property type="term" value="F:DNA binding"/>
    <property type="evidence" value="ECO:0007669"/>
    <property type="project" value="UniProtKB-KW"/>
</dbReference>
<keyword evidence="11" id="KW-1185">Reference proteome</keyword>
<dbReference type="Gene3D" id="4.10.240.10">
    <property type="entry name" value="Zn(2)-C6 fungal-type DNA-binding domain"/>
    <property type="match status" value="1"/>
</dbReference>
<dbReference type="RefSeq" id="XP_018281172.1">
    <property type="nucleotide sequence ID" value="XM_018426432.1"/>
</dbReference>
<evidence type="ECO:0000256" key="2">
    <source>
        <dbReference type="ARBA" id="ARBA00022723"/>
    </source>
</evidence>
<dbReference type="AlphaFoldDB" id="A0A0J0XUA9"/>
<dbReference type="InterPro" id="IPR051615">
    <property type="entry name" value="Transcr_Regulatory_Elem"/>
</dbReference>
<proteinExistence type="predicted"/>
<dbReference type="SMART" id="SM00066">
    <property type="entry name" value="GAL4"/>
    <property type="match status" value="1"/>
</dbReference>
<feature type="compositionally biased region" description="Basic and acidic residues" evidence="8">
    <location>
        <begin position="114"/>
        <end position="124"/>
    </location>
</feature>
<feature type="region of interest" description="Disordered" evidence="8">
    <location>
        <begin position="103"/>
        <end position="143"/>
    </location>
</feature>
<evidence type="ECO:0000256" key="4">
    <source>
        <dbReference type="ARBA" id="ARBA00023015"/>
    </source>
</evidence>
<evidence type="ECO:0000256" key="1">
    <source>
        <dbReference type="ARBA" id="ARBA00004123"/>
    </source>
</evidence>